<name>A0A498LI00_LABRO</name>
<evidence type="ECO:0000313" key="6">
    <source>
        <dbReference type="EMBL" id="RXN06646.1"/>
    </source>
</evidence>
<protein>
    <submittedName>
        <fullName evidence="6">Interferon-induced very large GTPase 1-like protein</fullName>
    </submittedName>
</protein>
<comment type="caution">
    <text evidence="6">The sequence shown here is derived from an EMBL/GenBank/DDBJ whole genome shotgun (WGS) entry which is preliminary data.</text>
</comment>
<dbReference type="Proteomes" id="UP000290572">
    <property type="component" value="Unassembled WGS sequence"/>
</dbReference>
<dbReference type="EMBL" id="QBIY01013359">
    <property type="protein sequence ID" value="RXN06646.1"/>
    <property type="molecule type" value="Genomic_DNA"/>
</dbReference>
<keyword evidence="2" id="KW-0547">Nucleotide-binding</keyword>
<dbReference type="InterPro" id="IPR006703">
    <property type="entry name" value="G_AIG1"/>
</dbReference>
<feature type="domain" description="AIG1-type G" evidence="5">
    <location>
        <begin position="39"/>
        <end position="222"/>
    </location>
</feature>
<evidence type="ECO:0000259" key="5">
    <source>
        <dbReference type="Pfam" id="PF04548"/>
    </source>
</evidence>
<reference evidence="6 7" key="1">
    <citation type="submission" date="2018-03" db="EMBL/GenBank/DDBJ databases">
        <title>Draft genome sequence of Rohu Carp (Labeo rohita).</title>
        <authorList>
            <person name="Das P."/>
            <person name="Kushwaha B."/>
            <person name="Joshi C.G."/>
            <person name="Kumar D."/>
            <person name="Nagpure N.S."/>
            <person name="Sahoo L."/>
            <person name="Das S.P."/>
            <person name="Bit A."/>
            <person name="Patnaik S."/>
            <person name="Meher P.K."/>
            <person name="Jayasankar P."/>
            <person name="Koringa P.G."/>
            <person name="Patel N.V."/>
            <person name="Hinsu A.T."/>
            <person name="Kumar R."/>
            <person name="Pandey M."/>
            <person name="Agarwal S."/>
            <person name="Srivastava S."/>
            <person name="Singh M."/>
            <person name="Iquebal M.A."/>
            <person name="Jaiswal S."/>
            <person name="Angadi U.B."/>
            <person name="Kumar N."/>
            <person name="Raza M."/>
            <person name="Shah T.M."/>
            <person name="Rai A."/>
            <person name="Jena J.K."/>
        </authorList>
    </citation>
    <scope>NUCLEOTIDE SEQUENCE [LARGE SCALE GENOMIC DNA]</scope>
    <source>
        <strain evidence="6">DASCIFA01</strain>
        <tissue evidence="6">Testis</tissue>
    </source>
</reference>
<evidence type="ECO:0000256" key="2">
    <source>
        <dbReference type="ARBA" id="ARBA00022741"/>
    </source>
</evidence>
<evidence type="ECO:0000256" key="1">
    <source>
        <dbReference type="ARBA" id="ARBA00008535"/>
    </source>
</evidence>
<organism evidence="6 7">
    <name type="scientific">Labeo rohita</name>
    <name type="common">Indian major carp</name>
    <name type="synonym">Cyprinus rohita</name>
    <dbReference type="NCBI Taxonomy" id="84645"/>
    <lineage>
        <taxon>Eukaryota</taxon>
        <taxon>Metazoa</taxon>
        <taxon>Chordata</taxon>
        <taxon>Craniata</taxon>
        <taxon>Vertebrata</taxon>
        <taxon>Euteleostomi</taxon>
        <taxon>Actinopterygii</taxon>
        <taxon>Neopterygii</taxon>
        <taxon>Teleostei</taxon>
        <taxon>Ostariophysi</taxon>
        <taxon>Cypriniformes</taxon>
        <taxon>Cyprinidae</taxon>
        <taxon>Labeoninae</taxon>
        <taxon>Labeonini</taxon>
        <taxon>Labeo</taxon>
    </lineage>
</organism>
<dbReference type="PANTHER" id="PTHR10903">
    <property type="entry name" value="GTPASE, IMAP FAMILY MEMBER-RELATED"/>
    <property type="match status" value="1"/>
</dbReference>
<dbReference type="Gene3D" id="3.40.50.300">
    <property type="entry name" value="P-loop containing nucleotide triphosphate hydrolases"/>
    <property type="match status" value="1"/>
</dbReference>
<dbReference type="InterPro" id="IPR027417">
    <property type="entry name" value="P-loop_NTPase"/>
</dbReference>
<dbReference type="AlphaFoldDB" id="A0A498LI00"/>
<accession>A0A498LI00</accession>
<keyword evidence="7" id="KW-1185">Reference proteome</keyword>
<dbReference type="STRING" id="84645.A0A498LI00"/>
<comment type="similarity">
    <text evidence="1">Belongs to the TRAFAC class TrmE-Era-EngA-EngB-Septin-like GTPase superfamily. AIG1/Toc34/Toc159-like paraseptin GTPase family. IAN subfamily.</text>
</comment>
<feature type="compositionally biased region" description="Polar residues" evidence="4">
    <location>
        <begin position="9"/>
        <end position="21"/>
    </location>
</feature>
<gene>
    <name evidence="6" type="ORF">ROHU_012243</name>
</gene>
<dbReference type="InterPro" id="IPR045058">
    <property type="entry name" value="GIMA/IAN/Toc"/>
</dbReference>
<evidence type="ECO:0000313" key="7">
    <source>
        <dbReference type="Proteomes" id="UP000290572"/>
    </source>
</evidence>
<dbReference type="GO" id="GO:0005525">
    <property type="term" value="F:GTP binding"/>
    <property type="evidence" value="ECO:0007669"/>
    <property type="project" value="UniProtKB-KW"/>
</dbReference>
<evidence type="ECO:0000256" key="4">
    <source>
        <dbReference type="SAM" id="MobiDB-lite"/>
    </source>
</evidence>
<feature type="region of interest" description="Disordered" evidence="4">
    <location>
        <begin position="1"/>
        <end position="32"/>
    </location>
</feature>
<dbReference type="PANTHER" id="PTHR10903:SF188">
    <property type="entry name" value="GTPASE IMAP FAMILY MEMBER 2-LIKE-RELATED"/>
    <property type="match status" value="1"/>
</dbReference>
<keyword evidence="3" id="KW-0342">GTP-binding</keyword>
<evidence type="ECO:0000256" key="3">
    <source>
        <dbReference type="ARBA" id="ARBA00023134"/>
    </source>
</evidence>
<dbReference type="Pfam" id="PF04548">
    <property type="entry name" value="AIG1"/>
    <property type="match status" value="1"/>
</dbReference>
<sequence>MEGEDISLIQGQGRPQTLQRRQSMEKPPECHEPPLTVVVFGNSASVQYEPENLLLGKEKPCFKTAEISRIVPSQREISERHISVINIIALHEALQNFPSTGHYIGQLVNENEIHAFICVLRLGQLTDADKMGLEWLQKAFGDKVLQFVMILFTYESEEECNTIKDDLKKNPVLEQLLEKCGGRYHTCNKKMNKQSEMSELMDKVMHLFNENKQQCYTGQRRERQCLQKSENESGE</sequence>
<feature type="compositionally biased region" description="Basic and acidic residues" evidence="4">
    <location>
        <begin position="22"/>
        <end position="32"/>
    </location>
</feature>
<proteinExistence type="inferred from homology"/>